<reference evidence="3 4" key="1">
    <citation type="submission" date="2018-09" db="EMBL/GenBank/DDBJ databases">
        <title>A high-quality reference genome of wild soybean provides a powerful tool to mine soybean genomes.</title>
        <authorList>
            <person name="Xie M."/>
            <person name="Chung C.Y.L."/>
            <person name="Li M.-W."/>
            <person name="Wong F.-L."/>
            <person name="Chan T.-F."/>
            <person name="Lam H.-M."/>
        </authorList>
    </citation>
    <scope>NUCLEOTIDE SEQUENCE [LARGE SCALE GENOMIC DNA]</scope>
    <source>
        <strain evidence="4">cv. W05</strain>
        <tissue evidence="3">Hypocotyl of etiolated seedlings</tissue>
    </source>
</reference>
<dbReference type="PANTHER" id="PTHR21596">
    <property type="entry name" value="RIBONUCLEASE P SUBUNIT P38"/>
    <property type="match status" value="1"/>
</dbReference>
<organism evidence="3 4">
    <name type="scientific">Glycine soja</name>
    <name type="common">Wild soybean</name>
    <dbReference type="NCBI Taxonomy" id="3848"/>
    <lineage>
        <taxon>Eukaryota</taxon>
        <taxon>Viridiplantae</taxon>
        <taxon>Streptophyta</taxon>
        <taxon>Embryophyta</taxon>
        <taxon>Tracheophyta</taxon>
        <taxon>Spermatophyta</taxon>
        <taxon>Magnoliopsida</taxon>
        <taxon>eudicotyledons</taxon>
        <taxon>Gunneridae</taxon>
        <taxon>Pentapetalae</taxon>
        <taxon>rosids</taxon>
        <taxon>fabids</taxon>
        <taxon>Fabales</taxon>
        <taxon>Fabaceae</taxon>
        <taxon>Papilionoideae</taxon>
        <taxon>50 kb inversion clade</taxon>
        <taxon>NPAAA clade</taxon>
        <taxon>indigoferoid/millettioid clade</taxon>
        <taxon>Phaseoleae</taxon>
        <taxon>Glycine</taxon>
        <taxon>Glycine subgen. Soja</taxon>
    </lineage>
</organism>
<evidence type="ECO:0000313" key="3">
    <source>
        <dbReference type="EMBL" id="RZC16611.1"/>
    </source>
</evidence>
<evidence type="ECO:0000256" key="1">
    <source>
        <dbReference type="SAM" id="Coils"/>
    </source>
</evidence>
<dbReference type="EMBL" id="QZWG01000004">
    <property type="protein sequence ID" value="RZC16611.1"/>
    <property type="molecule type" value="Genomic_DNA"/>
</dbReference>
<feature type="coiled-coil region" evidence="1">
    <location>
        <begin position="7"/>
        <end position="125"/>
    </location>
</feature>
<keyword evidence="4" id="KW-1185">Reference proteome</keyword>
<dbReference type="Proteomes" id="UP000289340">
    <property type="component" value="Chromosome 4"/>
</dbReference>
<protein>
    <submittedName>
        <fullName evidence="3">Protein INVOLVED IN DE NOVO 2</fullName>
    </submittedName>
</protein>
<dbReference type="Pfam" id="PF03469">
    <property type="entry name" value="XH"/>
    <property type="match status" value="1"/>
</dbReference>
<name>A0A445L0G7_GLYSO</name>
<dbReference type="InterPro" id="IPR005379">
    <property type="entry name" value="FDM1-5/IDN2_XH"/>
</dbReference>
<dbReference type="GO" id="GO:0080188">
    <property type="term" value="P:gene silencing by siRNA-directed DNA methylation"/>
    <property type="evidence" value="ECO:0007669"/>
    <property type="project" value="InterPro"/>
</dbReference>
<accession>A0A445L0G7</accession>
<dbReference type="Gramene" id="XM_028371251.1">
    <property type="protein sequence ID" value="XP_028227052.1"/>
    <property type="gene ID" value="LOC114408156"/>
</dbReference>
<gene>
    <name evidence="3" type="ORF">D0Y65_009767</name>
</gene>
<evidence type="ECO:0000313" key="4">
    <source>
        <dbReference type="Proteomes" id="UP000289340"/>
    </source>
</evidence>
<evidence type="ECO:0000259" key="2">
    <source>
        <dbReference type="Pfam" id="PF03469"/>
    </source>
</evidence>
<dbReference type="AlphaFoldDB" id="A0A445L0G7"/>
<dbReference type="PANTHER" id="PTHR21596:SF77">
    <property type="entry name" value="XH_XS DOMAIN PROTEIN"/>
    <property type="match status" value="1"/>
</dbReference>
<keyword evidence="1" id="KW-0175">Coiled coil</keyword>
<dbReference type="InterPro" id="IPR045177">
    <property type="entry name" value="FDM1-5/IDN2"/>
</dbReference>
<feature type="domain" description="Factor of DNA methylation 1-5/IDN2" evidence="2">
    <location>
        <begin position="131"/>
        <end position="188"/>
    </location>
</feature>
<comment type="caution">
    <text evidence="3">The sequence shown here is derived from an EMBL/GenBank/DDBJ whole genome shotgun (WGS) entry which is preliminary data.</text>
</comment>
<sequence>MAALEQMKADENVMKLAEDQKRQKEQLHAKIIQLQKQVDMKQELELEIQQLKGSLTVLKHMEDDKDAEILNKVDTLQKNLRDKEQSLQDLDALNQTLIIKKRESNDELQEARQALVDAIKELQSHGNIRFKRMGELDTRPFLEAMKQRYNEEDAEERASELCSLWKEYLKDPDWHPFKVIMVEGKEKVCLC</sequence>
<proteinExistence type="predicted"/>